<dbReference type="SMART" id="SM00263">
    <property type="entry name" value="LYZ1"/>
    <property type="match status" value="1"/>
</dbReference>
<evidence type="ECO:0000313" key="8">
    <source>
        <dbReference type="Ensembl" id="ENSTNIP00000017205.1"/>
    </source>
</evidence>
<evidence type="ECO:0000313" key="7">
    <source>
        <dbReference type="EMBL" id="CAG06232.1"/>
    </source>
</evidence>
<evidence type="ECO:0000259" key="6">
    <source>
        <dbReference type="PROSITE" id="PS00128"/>
    </source>
</evidence>
<evidence type="ECO:0000256" key="5">
    <source>
        <dbReference type="RuleBase" id="RU004440"/>
    </source>
</evidence>
<reference evidence="8" key="3">
    <citation type="submission" date="2025-05" db="UniProtKB">
        <authorList>
            <consortium name="Ensembl"/>
        </authorList>
    </citation>
    <scope>IDENTIFICATION</scope>
</reference>
<dbReference type="Pfam" id="PF00062">
    <property type="entry name" value="Lys"/>
    <property type="match status" value="1"/>
</dbReference>
<sequence>MRHKVHSNGGAALAAPGRLASVRRLAAAAAMRTLVFLLLLAVASAKVYQRCELARVLKSQGMDGYRGISLANWVCLSKWESEYNTNAINHNTDGSTDYGIFQINSRWWCNNDVTPTSNGCNIKCRALLTDDISVAIACAKRVVRDPQGIRAWVAWRNRCQGRDLSGYVAGCGL</sequence>
<dbReference type="GO" id="GO:0042742">
    <property type="term" value="P:defense response to bacterium"/>
    <property type="evidence" value="ECO:0007669"/>
    <property type="project" value="UniProtKB-KW"/>
</dbReference>
<dbReference type="GeneTree" id="ENSGT00940000153832"/>
<dbReference type="CDD" id="cd16897">
    <property type="entry name" value="LYZ_C"/>
    <property type="match status" value="1"/>
</dbReference>
<dbReference type="KEGG" id="tng:GSTEN00026516G001"/>
<dbReference type="Ensembl" id="ENSTNIT00000017421.1">
    <property type="protein sequence ID" value="ENSTNIP00000017205.1"/>
    <property type="gene ID" value="ENSTNIG00000014193.1"/>
</dbReference>
<dbReference type="EC" id="3.2.1.17" evidence="2"/>
<protein>
    <recommendedName>
        <fullName evidence="2">lysozyme</fullName>
        <ecNumber evidence="2">3.2.1.17</ecNumber>
    </recommendedName>
</protein>
<dbReference type="Gene3D" id="1.10.530.10">
    <property type="match status" value="1"/>
</dbReference>
<feature type="domain" description="Glycosyl hydrolases family 22 (GH22)" evidence="6">
    <location>
        <begin position="120"/>
        <end position="138"/>
    </location>
</feature>
<evidence type="ECO:0000256" key="4">
    <source>
        <dbReference type="ARBA" id="ARBA00023157"/>
    </source>
</evidence>
<dbReference type="InterPro" id="IPR000974">
    <property type="entry name" value="Glyco_hydro_22_lys"/>
</dbReference>
<evidence type="ECO:0000256" key="1">
    <source>
        <dbReference type="ARBA" id="ARBA00010859"/>
    </source>
</evidence>
<dbReference type="Proteomes" id="UP000007303">
    <property type="component" value="Unassembled WGS sequence"/>
</dbReference>
<dbReference type="InterPro" id="IPR019799">
    <property type="entry name" value="Glyco_hydro_22_CS"/>
</dbReference>
<dbReference type="PROSITE" id="PS00128">
    <property type="entry name" value="GLYCOSYL_HYDROL_F22_1"/>
    <property type="match status" value="1"/>
</dbReference>
<dbReference type="PRINTS" id="PR00135">
    <property type="entry name" value="LYZLACT"/>
</dbReference>
<evidence type="ECO:0000313" key="9">
    <source>
        <dbReference type="Proteomes" id="UP000007303"/>
    </source>
</evidence>
<dbReference type="EMBL" id="CAAE01014935">
    <property type="protein sequence ID" value="CAG06232.1"/>
    <property type="molecule type" value="Genomic_DNA"/>
</dbReference>
<dbReference type="OrthoDB" id="17373at2759"/>
<dbReference type="InterPro" id="IPR001916">
    <property type="entry name" value="Glyco_hydro_22"/>
</dbReference>
<dbReference type="STRING" id="99883.ENSTNIP00000017205"/>
<keyword evidence="4" id="KW-1015">Disulfide bond</keyword>
<organism evidence="7">
    <name type="scientific">Tetraodon nigroviridis</name>
    <name type="common">Spotted green pufferfish</name>
    <name type="synonym">Chelonodon nigroviridis</name>
    <dbReference type="NCBI Taxonomy" id="99883"/>
    <lineage>
        <taxon>Eukaryota</taxon>
        <taxon>Metazoa</taxon>
        <taxon>Chordata</taxon>
        <taxon>Craniata</taxon>
        <taxon>Vertebrata</taxon>
        <taxon>Euteleostomi</taxon>
        <taxon>Actinopterygii</taxon>
        <taxon>Neopterygii</taxon>
        <taxon>Teleostei</taxon>
        <taxon>Neoteleostei</taxon>
        <taxon>Acanthomorphata</taxon>
        <taxon>Eupercaria</taxon>
        <taxon>Tetraodontiformes</taxon>
        <taxon>Tetradontoidea</taxon>
        <taxon>Tetraodontidae</taxon>
        <taxon>Tetraodon</taxon>
    </lineage>
</organism>
<name>Q4RZF0_TETNG</name>
<reference evidence="7" key="2">
    <citation type="submission" date="2004-02" db="EMBL/GenBank/DDBJ databases">
        <authorList>
            <consortium name="Genoscope"/>
            <consortium name="Whitehead Institute Centre for Genome Research"/>
        </authorList>
    </citation>
    <scope>NUCLEOTIDE SEQUENCE</scope>
</reference>
<accession>Q4RZF0</accession>
<dbReference type="PANTHER" id="PTHR11407">
    <property type="entry name" value="LYSOZYME C"/>
    <property type="match status" value="1"/>
</dbReference>
<dbReference type="FunFam" id="1.10.530.10:FF:000001">
    <property type="entry name" value="Lysozyme C"/>
    <property type="match status" value="1"/>
</dbReference>
<dbReference type="PROSITE" id="PS51348">
    <property type="entry name" value="GLYCOSYL_HYDROL_F22_2"/>
    <property type="match status" value="1"/>
</dbReference>
<keyword evidence="9" id="KW-1185">Reference proteome</keyword>
<dbReference type="HOGENOM" id="CLU_111620_0_1_1"/>
<dbReference type="InterPro" id="IPR023346">
    <property type="entry name" value="Lysozyme-like_dom_sf"/>
</dbReference>
<gene>
    <name evidence="7" type="ORF">GSTENG00026516001</name>
</gene>
<keyword evidence="3" id="KW-0929">Antimicrobial</keyword>
<keyword evidence="3" id="KW-0081">Bacteriolytic enzyme</keyword>
<proteinExistence type="inferred from homology"/>
<dbReference type="GO" id="GO:0003796">
    <property type="term" value="F:lysozyme activity"/>
    <property type="evidence" value="ECO:0007669"/>
    <property type="project" value="UniProtKB-EC"/>
</dbReference>
<dbReference type="SUPFAM" id="SSF53955">
    <property type="entry name" value="Lysozyme-like"/>
    <property type="match status" value="1"/>
</dbReference>
<dbReference type="AlphaFoldDB" id="Q4RZF0"/>
<evidence type="ECO:0000256" key="2">
    <source>
        <dbReference type="ARBA" id="ARBA00012732"/>
    </source>
</evidence>
<comment type="similarity">
    <text evidence="1 5">Belongs to the glycosyl hydrolase 22 family.</text>
</comment>
<dbReference type="OMA" id="GNGMNAW"/>
<reference evidence="7 9" key="1">
    <citation type="journal article" date="2004" name="Nature">
        <title>Genome duplication in the teleost fish Tetraodon nigroviridis reveals the early vertebrate proto-karyotype.</title>
        <authorList>
            <person name="Jaillon O."/>
            <person name="Aury J.-M."/>
            <person name="Brunet F."/>
            <person name="Petit J.-L."/>
            <person name="Stange-Thomann N."/>
            <person name="Mauceli E."/>
            <person name="Bouneau L."/>
            <person name="Fischer C."/>
            <person name="Ozouf-Costaz C."/>
            <person name="Bernot A."/>
            <person name="Nicaud S."/>
            <person name="Jaffe D."/>
            <person name="Fisher S."/>
            <person name="Lutfalla G."/>
            <person name="Dossat C."/>
            <person name="Segurens B."/>
            <person name="Dasilva C."/>
            <person name="Salanoubat M."/>
            <person name="Levy M."/>
            <person name="Boudet N."/>
            <person name="Castellano S."/>
            <person name="Anthouard V."/>
            <person name="Jubin C."/>
            <person name="Castelli V."/>
            <person name="Katinka M."/>
            <person name="Vacherie B."/>
            <person name="Biemont C."/>
            <person name="Skalli Z."/>
            <person name="Cattolico L."/>
            <person name="Poulain J."/>
            <person name="De Berardinis V."/>
            <person name="Cruaud C."/>
            <person name="Duprat S."/>
            <person name="Brottier P."/>
            <person name="Coutanceau J.-P."/>
            <person name="Gouzy J."/>
            <person name="Parra G."/>
            <person name="Lardier G."/>
            <person name="Chapple C."/>
            <person name="McKernan K.J."/>
            <person name="McEwan P."/>
            <person name="Bosak S."/>
            <person name="Kellis M."/>
            <person name="Volff J.-N."/>
            <person name="Guigo R."/>
            <person name="Zody M.C."/>
            <person name="Mesirov J."/>
            <person name="Lindblad-Toh K."/>
            <person name="Birren B."/>
            <person name="Nusbaum C."/>
            <person name="Kahn D."/>
            <person name="Robinson-Rechavi M."/>
            <person name="Laudet V."/>
            <person name="Schachter V."/>
            <person name="Quetier F."/>
            <person name="Saurin W."/>
            <person name="Scarpelli C."/>
            <person name="Wincker P."/>
            <person name="Lander E.S."/>
            <person name="Weissenbach J."/>
            <person name="Roest Crollius H."/>
        </authorList>
    </citation>
    <scope>NUCLEOTIDE SEQUENCE [LARGE SCALE GENOMIC DNA]</scope>
</reference>
<dbReference type="PRINTS" id="PR00137">
    <property type="entry name" value="LYSOZYME"/>
</dbReference>
<evidence type="ECO:0000256" key="3">
    <source>
        <dbReference type="ARBA" id="ARBA00022638"/>
    </source>
</evidence>
<dbReference type="PANTHER" id="PTHR11407:SF63">
    <property type="entry name" value="LYSOZYME C"/>
    <property type="match status" value="1"/>
</dbReference>
<dbReference type="GO" id="GO:0031640">
    <property type="term" value="P:killing of cells of another organism"/>
    <property type="evidence" value="ECO:0007669"/>
    <property type="project" value="UniProtKB-KW"/>
</dbReference>